<feature type="transmembrane region" description="Helical" evidence="4">
    <location>
        <begin position="410"/>
        <end position="432"/>
    </location>
</feature>
<dbReference type="PROSITE" id="PS51257">
    <property type="entry name" value="PROKAR_LIPOPROTEIN"/>
    <property type="match status" value="1"/>
</dbReference>
<keyword evidence="1" id="KW-0808">Transferase</keyword>
<evidence type="ECO:0000256" key="4">
    <source>
        <dbReference type="SAM" id="Phobius"/>
    </source>
</evidence>
<dbReference type="Gene3D" id="1.25.40.10">
    <property type="entry name" value="Tetratricopeptide repeat domain"/>
    <property type="match status" value="2"/>
</dbReference>
<evidence type="ECO:0000256" key="3">
    <source>
        <dbReference type="ARBA" id="ARBA00023012"/>
    </source>
</evidence>
<dbReference type="InterPro" id="IPR019734">
    <property type="entry name" value="TPR_rpt"/>
</dbReference>
<organism evidence="6 8">
    <name type="scientific">Flavobacterium hydatis</name>
    <name type="common">Cytophaga aquatilis</name>
    <dbReference type="NCBI Taxonomy" id="991"/>
    <lineage>
        <taxon>Bacteria</taxon>
        <taxon>Pseudomonadati</taxon>
        <taxon>Bacteroidota</taxon>
        <taxon>Flavobacteriia</taxon>
        <taxon>Flavobacteriales</taxon>
        <taxon>Flavobacteriaceae</taxon>
        <taxon>Flavobacterium</taxon>
    </lineage>
</organism>
<accession>A0A086A3C8</accession>
<gene>
    <name evidence="7" type="ORF">B0A62_03065</name>
    <name evidence="6" type="ORF">IW20_19825</name>
</gene>
<reference evidence="7 9" key="2">
    <citation type="submission" date="2016-11" db="EMBL/GenBank/DDBJ databases">
        <title>Whole genomes of Flavobacteriaceae.</title>
        <authorList>
            <person name="Stine C."/>
            <person name="Li C."/>
            <person name="Tadesse D."/>
        </authorList>
    </citation>
    <scope>NUCLEOTIDE SEQUENCE [LARGE SCALE GENOMIC DNA]</scope>
    <source>
        <strain evidence="7 9">ATCC 29551</strain>
    </source>
</reference>
<keyword evidence="4" id="KW-0472">Membrane</keyword>
<evidence type="ECO:0000256" key="1">
    <source>
        <dbReference type="ARBA" id="ARBA00022679"/>
    </source>
</evidence>
<dbReference type="CDD" id="cd16917">
    <property type="entry name" value="HATPase_UhpB-NarQ-NarX-like"/>
    <property type="match status" value="1"/>
</dbReference>
<evidence type="ECO:0000313" key="9">
    <source>
        <dbReference type="Proteomes" id="UP000198424"/>
    </source>
</evidence>
<keyword evidence="4" id="KW-1133">Transmembrane helix</keyword>
<dbReference type="AlphaFoldDB" id="A0A086A3C8"/>
<dbReference type="STRING" id="991.IW20_19825"/>
<dbReference type="PANTHER" id="PTHR24421">
    <property type="entry name" value="NITRATE/NITRITE SENSOR PROTEIN NARX-RELATED"/>
    <property type="match status" value="1"/>
</dbReference>
<evidence type="ECO:0000313" key="7">
    <source>
        <dbReference type="EMBL" id="OXA97851.1"/>
    </source>
</evidence>
<dbReference type="InterPro" id="IPR036890">
    <property type="entry name" value="HATPase_C_sf"/>
</dbReference>
<keyword evidence="2 6" id="KW-0418">Kinase</keyword>
<proteinExistence type="predicted"/>
<name>A0A086A3C8_FLAHY</name>
<dbReference type="Proteomes" id="UP000198424">
    <property type="component" value="Unassembled WGS sequence"/>
</dbReference>
<evidence type="ECO:0000313" key="6">
    <source>
        <dbReference type="EMBL" id="KFF11192.1"/>
    </source>
</evidence>
<dbReference type="GO" id="GO:0016301">
    <property type="term" value="F:kinase activity"/>
    <property type="evidence" value="ECO:0007669"/>
    <property type="project" value="UniProtKB-KW"/>
</dbReference>
<dbReference type="PANTHER" id="PTHR24421:SF60">
    <property type="entry name" value="SENSOR HISTIDINE KINASE COMP"/>
    <property type="match status" value="1"/>
</dbReference>
<dbReference type="eggNOG" id="COG4585">
    <property type="taxonomic scope" value="Bacteria"/>
</dbReference>
<dbReference type="Pfam" id="PF02518">
    <property type="entry name" value="HATPase_c"/>
    <property type="match status" value="1"/>
</dbReference>
<dbReference type="SUPFAM" id="SSF55874">
    <property type="entry name" value="ATPase domain of HSP90 chaperone/DNA topoisomerase II/histidine kinase"/>
    <property type="match status" value="1"/>
</dbReference>
<evidence type="ECO:0000256" key="2">
    <source>
        <dbReference type="ARBA" id="ARBA00022777"/>
    </source>
</evidence>
<dbReference type="Gene3D" id="3.30.565.10">
    <property type="entry name" value="Histidine kinase-like ATPase, C-terminal domain"/>
    <property type="match status" value="1"/>
</dbReference>
<keyword evidence="4" id="KW-0812">Transmembrane</keyword>
<dbReference type="InterPro" id="IPR011990">
    <property type="entry name" value="TPR-like_helical_dom_sf"/>
</dbReference>
<dbReference type="InterPro" id="IPR003594">
    <property type="entry name" value="HATPase_dom"/>
</dbReference>
<dbReference type="InterPro" id="IPR050482">
    <property type="entry name" value="Sensor_HK_TwoCompSys"/>
</dbReference>
<keyword evidence="3" id="KW-0902">Two-component regulatory system</keyword>
<sequence length="668" mass="77530">MLIISTKNICLFLMFFLFSCKENTPVLFDKSHIDGLSGSKKEIYLDSIVNILKFRKDDSIVRDLYLKIASEYYYINNCKKSLKISLKSLQLAKDSNDSIRMAKAFYYVGDCYENSKKDSAYFYYLQAQKVYTKIHDYDNVGRMLFNKAYVLFYDGNYIECEAEVSKALRYLKKSNDYSLVYSCNTLMGNCLEKLVNYDEALLYHKLALGELEKMKIHNNDKDEINNYNVTSTINICNLYDLKGEFPKSIKELQGLLSEDLKKKWPRLYANVLSNLAYSKMKNKDYKNVESMFFESLKIVDSIGIELDILYKKIHIGEYFLSQKDTIKSIQNLKEANQLAIKIKSSNENLVSLKLLSELDKKNSLFYANEYIKVSDSINTVQKNSHNKYARIEYETSKIEDKNKVLAKSNFYILIISLGLIALLVVTIIVRFLRHKSKEVQFLKRQQAANDEVYMLLIEQHKKIDIAKEREKAKIAKELHDGILNKIYGVRMNLGFFNSKIEPEIIEKRKIYIHELQNIEYEIRNISHDLSRGSFFDGNDFNVLLSDLIENQKDISSTQFKYISDKTIDWGVIENIYKINIYRIIQETILNVNKHANAKYCNVILRKKKNNLLKLCIIDDGVGFDVKNKKNGIGLSNIKERASSIGGQFTIESKIGKGSKIEVAFNPWA</sequence>
<feature type="domain" description="Histidine kinase/HSP90-like ATPase" evidence="5">
    <location>
        <begin position="579"/>
        <end position="664"/>
    </location>
</feature>
<protein>
    <submittedName>
        <fullName evidence="7">ATP-binding protein</fullName>
    </submittedName>
    <submittedName>
        <fullName evidence="6">Histidine kinase</fullName>
    </submittedName>
</protein>
<dbReference type="SUPFAM" id="SSF48452">
    <property type="entry name" value="TPR-like"/>
    <property type="match status" value="2"/>
</dbReference>
<dbReference type="SMART" id="SM00028">
    <property type="entry name" value="TPR"/>
    <property type="match status" value="5"/>
</dbReference>
<keyword evidence="9" id="KW-1185">Reference proteome</keyword>
<keyword evidence="7" id="KW-0547">Nucleotide-binding</keyword>
<evidence type="ECO:0000313" key="8">
    <source>
        <dbReference type="Proteomes" id="UP000028712"/>
    </source>
</evidence>
<dbReference type="Proteomes" id="UP000028712">
    <property type="component" value="Unassembled WGS sequence"/>
</dbReference>
<dbReference type="eggNOG" id="COG0457">
    <property type="taxonomic scope" value="Bacteria"/>
</dbReference>
<dbReference type="EMBL" id="JPRM01000036">
    <property type="protein sequence ID" value="KFF11192.1"/>
    <property type="molecule type" value="Genomic_DNA"/>
</dbReference>
<dbReference type="EMBL" id="MUGY01000002">
    <property type="protein sequence ID" value="OXA97851.1"/>
    <property type="molecule type" value="Genomic_DNA"/>
</dbReference>
<comment type="caution">
    <text evidence="6">The sequence shown here is derived from an EMBL/GenBank/DDBJ whole genome shotgun (WGS) entry which is preliminary data.</text>
</comment>
<dbReference type="GO" id="GO:0005524">
    <property type="term" value="F:ATP binding"/>
    <property type="evidence" value="ECO:0007669"/>
    <property type="project" value="UniProtKB-KW"/>
</dbReference>
<evidence type="ECO:0000259" key="5">
    <source>
        <dbReference type="Pfam" id="PF02518"/>
    </source>
</evidence>
<reference evidence="6 8" key="1">
    <citation type="submission" date="2014-07" db="EMBL/GenBank/DDBJ databases">
        <title>Genome of Flavobacterium hydatis DSM 2063.</title>
        <authorList>
            <person name="Pipes S.E."/>
            <person name="Stropko S.J."/>
            <person name="Newman J.D."/>
        </authorList>
    </citation>
    <scope>NUCLEOTIDE SEQUENCE [LARGE SCALE GENOMIC DNA]</scope>
    <source>
        <strain evidence="6 8">DSM 2063</strain>
    </source>
</reference>
<dbReference type="GO" id="GO:0000160">
    <property type="term" value="P:phosphorelay signal transduction system"/>
    <property type="evidence" value="ECO:0007669"/>
    <property type="project" value="UniProtKB-KW"/>
</dbReference>
<keyword evidence="7" id="KW-0067">ATP-binding</keyword>